<dbReference type="InterPro" id="IPR004954">
    <property type="entry name" value="Mucin-bd"/>
</dbReference>
<accession>A0A7Z9DHJ9</accession>
<evidence type="ECO:0000313" key="1">
    <source>
        <dbReference type="EMBL" id="VTQ62598.1"/>
    </source>
</evidence>
<gene>
    <name evidence="1" type="ORF">NCTC12204_01055</name>
</gene>
<sequence length="725" mass="83274">MFSTNVQAQEVIKKEIFSIPEPTWIFNAGMDKGKNHDRQDLGFILSENVELRIRQTNKQFKNKLRLRLLGNASSIEKSILVGSEWVSISADDLLVPFIDTPYGEEAAQIEYEIVTSENIKPLPVYNYHGDDTMFLSMWDKFDAEYALIKGPDFQLLVPKNDKEKVRNLKDYRSLDELIEHYIELFGYYNQIAGFDNSSKENQNGVNRFFFKADKNGRGGAYYSSEWAANSYSTVECWLTEDSWKVLHEIGHGYQAGFDGVGMYTGEISNNLFGVQYEYNILFGKEADKKGGLFEGKKDTVERSMYEHMIYEKRTYAEAKANEKLILLAMLKQKAGDEAFAKMYQEYRKIANQSDFVREDHTLPDLMNRIYSENSQLDFSGVLEKWGLTLDQVQVQKNREHGYPAVASLADVVPESELARARELVDPSYLINFNFEMVQNKEIAALNLKGDLTIELSLKDLNLLKGTKITLKDGAKEIATQEITGGVVTFKNIPNGIYCAEFSGNQMMYFIPQNSYVYVKEVTNHAVITLDEVKDSQVIDFHGVNDRKFGSFTFRTNKNSDTQEAIVSVTHSRPHYRYENETYVKVMVKSSTGELKYEKTIEGIESVTGEENVSLKIGDIVEIYHAEPKKRFISSEGIVDTTQSTNRWVVTQFGLENLALKNDAKEDLKKRITSLATQLWDKELVNPVPSDRSPEKKLLWVMMDQTTLKEKSEYQILYYILFKKWF</sequence>
<dbReference type="InterPro" id="IPR042279">
    <property type="entry name" value="Pep_M60_3"/>
</dbReference>
<protein>
    <submittedName>
        <fullName evidence="1">Enhancin family protein</fullName>
    </submittedName>
</protein>
<dbReference type="EMBL" id="CABEEP010000001">
    <property type="protein sequence ID" value="VTQ62598.1"/>
    <property type="molecule type" value="Genomic_DNA"/>
</dbReference>
<dbReference type="Pfam" id="PF03272">
    <property type="entry name" value="Mucin_bdg"/>
    <property type="match status" value="1"/>
</dbReference>
<organism evidence="1 2">
    <name type="scientific">Enterococcus hirae</name>
    <dbReference type="NCBI Taxonomy" id="1354"/>
    <lineage>
        <taxon>Bacteria</taxon>
        <taxon>Bacillati</taxon>
        <taxon>Bacillota</taxon>
        <taxon>Bacilli</taxon>
        <taxon>Lactobacillales</taxon>
        <taxon>Enterococcaceae</taxon>
        <taxon>Enterococcus</taxon>
    </lineage>
</organism>
<dbReference type="RefSeq" id="WP_010737330.1">
    <property type="nucleotide sequence ID" value="NZ_CABEEP010000001.1"/>
</dbReference>
<dbReference type="Proteomes" id="UP000352698">
    <property type="component" value="Unassembled WGS sequence"/>
</dbReference>
<reference evidence="1 2" key="1">
    <citation type="submission" date="2019-05" db="EMBL/GenBank/DDBJ databases">
        <authorList>
            <consortium name="Pathogen Informatics"/>
        </authorList>
    </citation>
    <scope>NUCLEOTIDE SEQUENCE [LARGE SCALE GENOMIC DNA]</scope>
    <source>
        <strain evidence="1 2">NCTC12204</strain>
    </source>
</reference>
<dbReference type="Pfam" id="PF13402">
    <property type="entry name" value="Peptidase_M60"/>
    <property type="match status" value="1"/>
</dbReference>
<dbReference type="Gene3D" id="1.10.390.30">
    <property type="entry name" value="Peptidase M60, enhancin-like domain 3"/>
    <property type="match status" value="1"/>
</dbReference>
<comment type="caution">
    <text evidence="1">The sequence shown here is derived from an EMBL/GenBank/DDBJ whole genome shotgun (WGS) entry which is preliminary data.</text>
</comment>
<dbReference type="AlphaFoldDB" id="A0A7Z9DHJ9"/>
<proteinExistence type="predicted"/>
<dbReference type="Gene3D" id="3.40.390.80">
    <property type="entry name" value="Peptidase M60, enhancin-like domain 2"/>
    <property type="match status" value="1"/>
</dbReference>
<dbReference type="InterPro" id="IPR031161">
    <property type="entry name" value="Peptidase_M60_dom"/>
</dbReference>
<name>A0A7Z9DHJ9_ENTHR</name>
<dbReference type="SMART" id="SM01276">
    <property type="entry name" value="M60-like"/>
    <property type="match status" value="1"/>
</dbReference>
<evidence type="ECO:0000313" key="2">
    <source>
        <dbReference type="Proteomes" id="UP000352698"/>
    </source>
</evidence>
<dbReference type="PROSITE" id="PS51723">
    <property type="entry name" value="PEPTIDASE_M60"/>
    <property type="match status" value="1"/>
</dbReference>